<keyword evidence="1" id="KW-0472">Membrane</keyword>
<reference evidence="3 4" key="1">
    <citation type="submission" date="2016-11" db="EMBL/GenBank/DDBJ databases">
        <authorList>
            <person name="Jaros S."/>
            <person name="Januszkiewicz K."/>
            <person name="Wedrychowicz H."/>
        </authorList>
    </citation>
    <scope>NUCLEOTIDE SEQUENCE [LARGE SCALE GENOMIC DNA]</scope>
    <source>
        <strain evidence="3 4">LMG 20594</strain>
    </source>
</reference>
<keyword evidence="3" id="KW-0479">Metal-binding</keyword>
<feature type="domain" description="Putative zinc-finger" evidence="2">
    <location>
        <begin position="12"/>
        <end position="45"/>
    </location>
</feature>
<keyword evidence="1" id="KW-0812">Transmembrane</keyword>
<evidence type="ECO:0000259" key="2">
    <source>
        <dbReference type="Pfam" id="PF13490"/>
    </source>
</evidence>
<evidence type="ECO:0000256" key="1">
    <source>
        <dbReference type="SAM" id="Phobius"/>
    </source>
</evidence>
<evidence type="ECO:0000313" key="3">
    <source>
        <dbReference type="EMBL" id="SHK80915.1"/>
    </source>
</evidence>
<dbReference type="Gene3D" id="1.10.10.1320">
    <property type="entry name" value="Anti-sigma factor, zinc-finger domain"/>
    <property type="match status" value="1"/>
</dbReference>
<dbReference type="OrthoDB" id="5958009at2"/>
<feature type="transmembrane region" description="Helical" evidence="1">
    <location>
        <begin position="107"/>
        <end position="133"/>
    </location>
</feature>
<dbReference type="InterPro" id="IPR027383">
    <property type="entry name" value="Znf_put"/>
</dbReference>
<sequence length="227" mass="24427">MNPPVDRDAVHRHAWELIPWVLNGSASEHQRRAVEAHLRECARCRAEWEFQRKVYIAMSTEEQSTDAAADSAAERGLAHFWQRFDDAGQHSPAPSAKLAGWASRGRLAVLSYGLAAAVLLQAGALAVLGGQWFSRLPPSQYRTLSQAEDTSAAPTVRLVVDPAMPIGRLQSVLAQLQLQIVAGPSEAGVYSLASMQANADTSKQIAVLRATPGVRFAEPVGRAAATP</sequence>
<proteinExistence type="predicted"/>
<accession>A0A1M6VHT5</accession>
<keyword evidence="3" id="KW-0863">Zinc-finger</keyword>
<dbReference type="EMBL" id="FRAB01000039">
    <property type="protein sequence ID" value="SHK80915.1"/>
    <property type="molecule type" value="Genomic_DNA"/>
</dbReference>
<keyword evidence="1" id="KW-1133">Transmembrane helix</keyword>
<dbReference type="RefSeq" id="WP_073431551.1">
    <property type="nucleotide sequence ID" value="NZ_CADFGY010000008.1"/>
</dbReference>
<dbReference type="AlphaFoldDB" id="A0A1M6VHT5"/>
<dbReference type="Pfam" id="PF13490">
    <property type="entry name" value="zf-HC2"/>
    <property type="match status" value="1"/>
</dbReference>
<name>A0A1M6VHT5_9BURK</name>
<gene>
    <name evidence="3" type="ORF">SAMN05192548_103924</name>
</gene>
<keyword evidence="3" id="KW-0862">Zinc</keyword>
<protein>
    <submittedName>
        <fullName evidence="3">Putative zinc-finger</fullName>
    </submittedName>
</protein>
<dbReference type="GO" id="GO:0008270">
    <property type="term" value="F:zinc ion binding"/>
    <property type="evidence" value="ECO:0007669"/>
    <property type="project" value="UniProtKB-KW"/>
</dbReference>
<organism evidence="3 4">
    <name type="scientific">Paraburkholderia terricola</name>
    <dbReference type="NCBI Taxonomy" id="169427"/>
    <lineage>
        <taxon>Bacteria</taxon>
        <taxon>Pseudomonadati</taxon>
        <taxon>Pseudomonadota</taxon>
        <taxon>Betaproteobacteria</taxon>
        <taxon>Burkholderiales</taxon>
        <taxon>Burkholderiaceae</taxon>
        <taxon>Paraburkholderia</taxon>
    </lineage>
</organism>
<dbReference type="KEGG" id="pts:CUJ90_22120"/>
<dbReference type="InterPro" id="IPR041916">
    <property type="entry name" value="Anti_sigma_zinc_sf"/>
</dbReference>
<dbReference type="GeneID" id="301980830"/>
<dbReference type="Proteomes" id="UP000184395">
    <property type="component" value="Unassembled WGS sequence"/>
</dbReference>
<evidence type="ECO:0000313" key="4">
    <source>
        <dbReference type="Proteomes" id="UP000184395"/>
    </source>
</evidence>